<gene>
    <name evidence="1" type="ORF">H6G95_03620</name>
</gene>
<evidence type="ECO:0000313" key="1">
    <source>
        <dbReference type="EMBL" id="MBD2559721.1"/>
    </source>
</evidence>
<organism evidence="1 2">
    <name type="scientific">Nostoc linckia FACHB-391</name>
    <dbReference type="NCBI Taxonomy" id="2692906"/>
    <lineage>
        <taxon>Bacteria</taxon>
        <taxon>Bacillati</taxon>
        <taxon>Cyanobacteriota</taxon>
        <taxon>Cyanophyceae</taxon>
        <taxon>Nostocales</taxon>
        <taxon>Nostocaceae</taxon>
        <taxon>Nostoc</taxon>
    </lineage>
</organism>
<evidence type="ECO:0008006" key="3">
    <source>
        <dbReference type="Google" id="ProtNLM"/>
    </source>
</evidence>
<comment type="caution">
    <text evidence="1">The sequence shown here is derived from an EMBL/GenBank/DDBJ whole genome shotgun (WGS) entry which is preliminary data.</text>
</comment>
<name>A0ABR8ESX6_NOSLI</name>
<accession>A0ABR8ESX6</accession>
<proteinExistence type="predicted"/>
<reference evidence="1 2" key="1">
    <citation type="journal article" date="2020" name="ISME J.">
        <title>Comparative genomics reveals insights into cyanobacterial evolution and habitat adaptation.</title>
        <authorList>
            <person name="Chen M.Y."/>
            <person name="Teng W.K."/>
            <person name="Zhao L."/>
            <person name="Hu C.X."/>
            <person name="Zhou Y.K."/>
            <person name="Han B.P."/>
            <person name="Song L.R."/>
            <person name="Shu W.S."/>
        </authorList>
    </citation>
    <scope>NUCLEOTIDE SEQUENCE [LARGE SCALE GENOMIC DNA]</scope>
    <source>
        <strain evidence="1 2">FACHB-391</strain>
    </source>
</reference>
<dbReference type="Proteomes" id="UP000604661">
    <property type="component" value="Unassembled WGS sequence"/>
</dbReference>
<keyword evidence="2" id="KW-1185">Reference proteome</keyword>
<dbReference type="EMBL" id="JACJTE010000002">
    <property type="protein sequence ID" value="MBD2559721.1"/>
    <property type="molecule type" value="Genomic_DNA"/>
</dbReference>
<sequence>MFYKLVRNTVLATSLAFPNFKQTTSMAILVAGIGLFGIKSVDARQALVQTPDVSQSSSYAIAQLVDANSPIYGTWKLRYSIDGIVHQSVLVMTGYSGVMRTSYFDSRINQKQVVDQEISLKSSSQGLVLLGYNPVYPGTSRRHPTYAADNFLFSVEPDGSVIAYTCDDLRQCSTVDVERIVSQS</sequence>
<protein>
    <recommendedName>
        <fullName evidence="3">RDD domain-containing protein</fullName>
    </recommendedName>
</protein>
<evidence type="ECO:0000313" key="2">
    <source>
        <dbReference type="Proteomes" id="UP000604661"/>
    </source>
</evidence>